<evidence type="ECO:0000313" key="2">
    <source>
        <dbReference type="Proteomes" id="UP000694680"/>
    </source>
</evidence>
<name>A0A8C5DM57_GOUWI</name>
<protein>
    <submittedName>
        <fullName evidence="1">Uncharacterized protein</fullName>
    </submittedName>
</protein>
<dbReference type="AlphaFoldDB" id="A0A8C5DM57"/>
<dbReference type="Ensembl" id="ENSGWIT00000009988.1">
    <property type="protein sequence ID" value="ENSGWIP00000008949.1"/>
    <property type="gene ID" value="ENSGWIG00000005329.1"/>
</dbReference>
<organism evidence="1 2">
    <name type="scientific">Gouania willdenowi</name>
    <name type="common">Blunt-snouted clingfish</name>
    <name type="synonym">Lepadogaster willdenowi</name>
    <dbReference type="NCBI Taxonomy" id="441366"/>
    <lineage>
        <taxon>Eukaryota</taxon>
        <taxon>Metazoa</taxon>
        <taxon>Chordata</taxon>
        <taxon>Craniata</taxon>
        <taxon>Vertebrata</taxon>
        <taxon>Euteleostomi</taxon>
        <taxon>Actinopterygii</taxon>
        <taxon>Neopterygii</taxon>
        <taxon>Teleostei</taxon>
        <taxon>Neoteleostei</taxon>
        <taxon>Acanthomorphata</taxon>
        <taxon>Ovalentaria</taxon>
        <taxon>Blenniimorphae</taxon>
        <taxon>Blenniiformes</taxon>
        <taxon>Gobiesocoidei</taxon>
        <taxon>Gobiesocidae</taxon>
        <taxon>Gobiesocinae</taxon>
        <taxon>Gouania</taxon>
    </lineage>
</organism>
<reference evidence="1" key="3">
    <citation type="submission" date="2025-09" db="UniProtKB">
        <authorList>
            <consortium name="Ensembl"/>
        </authorList>
    </citation>
    <scope>IDENTIFICATION</scope>
</reference>
<sequence>MSKTLITMFDVPDLGGFPSSTAVRISLMSDSFSLSKAFCNTNSALTLSPDLLIARLKCSLELSLYVLMPFPPTSAS</sequence>
<reference evidence="1" key="2">
    <citation type="submission" date="2025-08" db="UniProtKB">
        <authorList>
            <consortium name="Ensembl"/>
        </authorList>
    </citation>
    <scope>IDENTIFICATION</scope>
</reference>
<keyword evidence="2" id="KW-1185">Reference proteome</keyword>
<evidence type="ECO:0000313" key="1">
    <source>
        <dbReference type="Ensembl" id="ENSGWIP00000008949.1"/>
    </source>
</evidence>
<accession>A0A8C5DM57</accession>
<reference evidence="1" key="1">
    <citation type="submission" date="2020-06" db="EMBL/GenBank/DDBJ databases">
        <authorList>
            <consortium name="Wellcome Sanger Institute Data Sharing"/>
        </authorList>
    </citation>
    <scope>NUCLEOTIDE SEQUENCE [LARGE SCALE GENOMIC DNA]</scope>
</reference>
<dbReference type="Proteomes" id="UP000694680">
    <property type="component" value="Chromosome 10"/>
</dbReference>
<proteinExistence type="predicted"/>